<feature type="region of interest" description="Disordered" evidence="1">
    <location>
        <begin position="74"/>
        <end position="97"/>
    </location>
</feature>
<comment type="caution">
    <text evidence="2">The sequence shown here is derived from an EMBL/GenBank/DDBJ whole genome shotgun (WGS) entry which is preliminary data.</text>
</comment>
<reference evidence="3" key="1">
    <citation type="journal article" date="2019" name="Int. J. Syst. Evol. Microbiol.">
        <title>The Global Catalogue of Microorganisms (GCM) 10K type strain sequencing project: providing services to taxonomists for standard genome sequencing and annotation.</title>
        <authorList>
            <consortium name="The Broad Institute Genomics Platform"/>
            <consortium name="The Broad Institute Genome Sequencing Center for Infectious Disease"/>
            <person name="Wu L."/>
            <person name="Ma J."/>
        </authorList>
    </citation>
    <scope>NUCLEOTIDE SEQUENCE [LARGE SCALE GENOMIC DNA]</scope>
    <source>
        <strain evidence="3">JCM 4733</strain>
    </source>
</reference>
<accession>A0ABQ3CK27</accession>
<keyword evidence="3" id="KW-1185">Reference proteome</keyword>
<evidence type="ECO:0000313" key="2">
    <source>
        <dbReference type="EMBL" id="GHA20351.1"/>
    </source>
</evidence>
<dbReference type="RefSeq" id="WP_189885518.1">
    <property type="nucleotide sequence ID" value="NZ_BMVN01000007.1"/>
</dbReference>
<proteinExistence type="predicted"/>
<sequence length="97" mass="9703">MALAARAATWHGGIAKLPSSRDLTSDALSSLQAAIDNLVKAVTEQLDQILSSAGDVVSGLVDLLGTTLLGKDAPAPGVESLPSLPSLPVESSQPTAG</sequence>
<name>A0ABQ3CK27_9ACTN</name>
<protein>
    <submittedName>
        <fullName evidence="2">Uncharacterized protein</fullName>
    </submittedName>
</protein>
<gene>
    <name evidence="2" type="ORF">GCM10010345_26650</name>
</gene>
<evidence type="ECO:0000256" key="1">
    <source>
        <dbReference type="SAM" id="MobiDB-lite"/>
    </source>
</evidence>
<dbReference type="Proteomes" id="UP000653644">
    <property type="component" value="Unassembled WGS sequence"/>
</dbReference>
<dbReference type="EMBL" id="BMVN01000007">
    <property type="protein sequence ID" value="GHA20351.1"/>
    <property type="molecule type" value="Genomic_DNA"/>
</dbReference>
<organism evidence="2 3">
    <name type="scientific">Streptomyces canarius</name>
    <dbReference type="NCBI Taxonomy" id="285453"/>
    <lineage>
        <taxon>Bacteria</taxon>
        <taxon>Bacillati</taxon>
        <taxon>Actinomycetota</taxon>
        <taxon>Actinomycetes</taxon>
        <taxon>Kitasatosporales</taxon>
        <taxon>Streptomycetaceae</taxon>
        <taxon>Streptomyces</taxon>
    </lineage>
</organism>
<feature type="compositionally biased region" description="Low complexity" evidence="1">
    <location>
        <begin position="78"/>
        <end position="97"/>
    </location>
</feature>
<evidence type="ECO:0000313" key="3">
    <source>
        <dbReference type="Proteomes" id="UP000653644"/>
    </source>
</evidence>